<evidence type="ECO:0000256" key="1">
    <source>
        <dbReference type="SAM" id="MobiDB-lite"/>
    </source>
</evidence>
<evidence type="ECO:0000313" key="2">
    <source>
        <dbReference type="EMBL" id="CAG8747496.1"/>
    </source>
</evidence>
<dbReference type="EMBL" id="CAJVQB010011405">
    <property type="protein sequence ID" value="CAG8747496.1"/>
    <property type="molecule type" value="Genomic_DNA"/>
</dbReference>
<proteinExistence type="predicted"/>
<feature type="compositionally biased region" description="Polar residues" evidence="1">
    <location>
        <begin position="173"/>
        <end position="182"/>
    </location>
</feature>
<accession>A0ABN7VAE8</accession>
<gene>
    <name evidence="2" type="ORF">GMARGA_LOCUS16033</name>
</gene>
<name>A0ABN7VAE8_GIGMA</name>
<feature type="compositionally biased region" description="Low complexity" evidence="1">
    <location>
        <begin position="191"/>
        <end position="203"/>
    </location>
</feature>
<reference evidence="2 3" key="1">
    <citation type="submission" date="2021-06" db="EMBL/GenBank/DDBJ databases">
        <authorList>
            <person name="Kallberg Y."/>
            <person name="Tangrot J."/>
            <person name="Rosling A."/>
        </authorList>
    </citation>
    <scope>NUCLEOTIDE SEQUENCE [LARGE SCALE GENOMIC DNA]</scope>
    <source>
        <strain evidence="2 3">120-4 pot B 10/14</strain>
    </source>
</reference>
<feature type="region of interest" description="Disordered" evidence="1">
    <location>
        <begin position="173"/>
        <end position="203"/>
    </location>
</feature>
<organism evidence="2 3">
    <name type="scientific">Gigaspora margarita</name>
    <dbReference type="NCBI Taxonomy" id="4874"/>
    <lineage>
        <taxon>Eukaryota</taxon>
        <taxon>Fungi</taxon>
        <taxon>Fungi incertae sedis</taxon>
        <taxon>Mucoromycota</taxon>
        <taxon>Glomeromycotina</taxon>
        <taxon>Glomeromycetes</taxon>
        <taxon>Diversisporales</taxon>
        <taxon>Gigasporaceae</taxon>
        <taxon>Gigaspora</taxon>
    </lineage>
</organism>
<protein>
    <submittedName>
        <fullName evidence="2">31187_t:CDS:1</fullName>
    </submittedName>
</protein>
<dbReference type="Proteomes" id="UP000789901">
    <property type="component" value="Unassembled WGS sequence"/>
</dbReference>
<evidence type="ECO:0000313" key="3">
    <source>
        <dbReference type="Proteomes" id="UP000789901"/>
    </source>
</evidence>
<sequence>MNSKPMNVKDERMASKWNLKFAKKEKPTESCKTFEVTVTQAISLDLKTIEGQPTVYDLPQCSLFGACTAPCKSWEFNINTISYFTLERRVYNSLTTHYITSEVACSYDAGSSRYIDVQKAIESKAILKSNMFFENMSNINKKRNQYLISYEDRYQTKKPKVQQTKIIVNENINHLEEQTPTSENKNKTQNENDNNVNSKSNTLKLAIKKTIKK</sequence>
<comment type="caution">
    <text evidence="2">The sequence shown here is derived from an EMBL/GenBank/DDBJ whole genome shotgun (WGS) entry which is preliminary data.</text>
</comment>
<keyword evidence="3" id="KW-1185">Reference proteome</keyword>